<evidence type="ECO:0000256" key="1">
    <source>
        <dbReference type="SAM" id="MobiDB-lite"/>
    </source>
</evidence>
<name>A0A812VR33_SYMPI</name>
<accession>A0A812VR33</accession>
<organism evidence="2 3">
    <name type="scientific">Symbiodinium pilosum</name>
    <name type="common">Dinoflagellate</name>
    <dbReference type="NCBI Taxonomy" id="2952"/>
    <lineage>
        <taxon>Eukaryota</taxon>
        <taxon>Sar</taxon>
        <taxon>Alveolata</taxon>
        <taxon>Dinophyceae</taxon>
        <taxon>Suessiales</taxon>
        <taxon>Symbiodiniaceae</taxon>
        <taxon>Symbiodinium</taxon>
    </lineage>
</organism>
<dbReference type="AlphaFoldDB" id="A0A812VR33"/>
<keyword evidence="3" id="KW-1185">Reference proteome</keyword>
<sequence length="91" mass="10016">ALDSQMAAGRPTPSEAEAGSEAGSMASSFWMNRRSRFQTYEALMQVVQQMILAEEGDREPQAATVPVQLNPRRLPCTCGDGWCLARIDEKL</sequence>
<gene>
    <name evidence="2" type="ORF">SPIL2461_LOCUS16664</name>
</gene>
<protein>
    <submittedName>
        <fullName evidence="2">Uncharacterized protein</fullName>
    </submittedName>
</protein>
<feature type="region of interest" description="Disordered" evidence="1">
    <location>
        <begin position="1"/>
        <end position="24"/>
    </location>
</feature>
<reference evidence="2" key="1">
    <citation type="submission" date="2021-02" db="EMBL/GenBank/DDBJ databases">
        <authorList>
            <person name="Dougan E. K."/>
            <person name="Rhodes N."/>
            <person name="Thang M."/>
            <person name="Chan C."/>
        </authorList>
    </citation>
    <scope>NUCLEOTIDE SEQUENCE</scope>
</reference>
<evidence type="ECO:0000313" key="2">
    <source>
        <dbReference type="EMBL" id="CAE7633825.1"/>
    </source>
</evidence>
<proteinExistence type="predicted"/>
<comment type="caution">
    <text evidence="2">The sequence shown here is derived from an EMBL/GenBank/DDBJ whole genome shotgun (WGS) entry which is preliminary data.</text>
</comment>
<feature type="non-terminal residue" evidence="2">
    <location>
        <position position="91"/>
    </location>
</feature>
<evidence type="ECO:0000313" key="3">
    <source>
        <dbReference type="Proteomes" id="UP000649617"/>
    </source>
</evidence>
<dbReference type="EMBL" id="CAJNIZ010042714">
    <property type="protein sequence ID" value="CAE7633825.1"/>
    <property type="molecule type" value="Genomic_DNA"/>
</dbReference>
<feature type="compositionally biased region" description="Low complexity" evidence="1">
    <location>
        <begin position="14"/>
        <end position="24"/>
    </location>
</feature>
<dbReference type="Proteomes" id="UP000649617">
    <property type="component" value="Unassembled WGS sequence"/>
</dbReference>